<evidence type="ECO:0000256" key="1">
    <source>
        <dbReference type="SAM" id="SignalP"/>
    </source>
</evidence>
<dbReference type="RefSeq" id="WP_277900120.1">
    <property type="nucleotide sequence ID" value="NZ_JAPMUA010000003.1"/>
</dbReference>
<evidence type="ECO:0000313" key="3">
    <source>
        <dbReference type="Proteomes" id="UP001153642"/>
    </source>
</evidence>
<protein>
    <submittedName>
        <fullName evidence="2">DUF4138 domain-containing protein</fullName>
    </submittedName>
</protein>
<dbReference type="Pfam" id="PF13595">
    <property type="entry name" value="DUF4138"/>
    <property type="match status" value="1"/>
</dbReference>
<proteinExistence type="predicted"/>
<evidence type="ECO:0000313" key="2">
    <source>
        <dbReference type="EMBL" id="MDG3585965.1"/>
    </source>
</evidence>
<feature type="chain" id="PRO_5045447993" evidence="1">
    <location>
        <begin position="19"/>
        <end position="275"/>
    </location>
</feature>
<name>A0ABT6FRS9_9FLAO</name>
<feature type="signal peptide" evidence="1">
    <location>
        <begin position="1"/>
        <end position="18"/>
    </location>
</feature>
<dbReference type="Proteomes" id="UP001153642">
    <property type="component" value="Unassembled WGS sequence"/>
</dbReference>
<sequence length="275" mass="31461">MKTPICTGILMLTFLAHAQTQTEVLDTLYGNDKKVVAVFFPAPIRQAIVGGEHFTFNYNRESGQYFGLLQALPGPPGNLLAITTKGNVYTYIIKYTESLPRLNYFLDKKERIGREKPEVKKPVSASRPDSLTKVYYTKFSRFLVKQKSERLAMKRKNKLALKIHKLVYESDEMFLVMALINKSKIDYEVDAVRIASVVGNKKRKSSYQEVPIQPIFSWQAPTIIQKGAIKKFVFVLPKYVFTGNERLRISVEERNGSRSMQVTLRHPHISLLTIP</sequence>
<keyword evidence="3" id="KW-1185">Reference proteome</keyword>
<dbReference type="InterPro" id="IPR022298">
    <property type="entry name" value="Conjug_transposon_TraN"/>
</dbReference>
<dbReference type="EMBL" id="JAPMUA010000003">
    <property type="protein sequence ID" value="MDG3585965.1"/>
    <property type="molecule type" value="Genomic_DNA"/>
</dbReference>
<comment type="caution">
    <text evidence="2">The sequence shown here is derived from an EMBL/GenBank/DDBJ whole genome shotgun (WGS) entry which is preliminary data.</text>
</comment>
<organism evidence="2 3">
    <name type="scientific">Galbibacter pacificus</name>
    <dbReference type="NCBI Taxonomy" id="2996052"/>
    <lineage>
        <taxon>Bacteria</taxon>
        <taxon>Pseudomonadati</taxon>
        <taxon>Bacteroidota</taxon>
        <taxon>Flavobacteriia</taxon>
        <taxon>Flavobacteriales</taxon>
        <taxon>Flavobacteriaceae</taxon>
        <taxon>Galbibacter</taxon>
    </lineage>
</organism>
<reference evidence="2" key="1">
    <citation type="submission" date="2022-11" db="EMBL/GenBank/DDBJ databases">
        <title>High-quality draft genome sequence of Galbibacter sp. strain CMA-7.</title>
        <authorList>
            <person name="Wei L."/>
            <person name="Dong C."/>
            <person name="Shao Z."/>
        </authorList>
    </citation>
    <scope>NUCLEOTIDE SEQUENCE</scope>
    <source>
        <strain evidence="2">CMA-7</strain>
    </source>
</reference>
<keyword evidence="1" id="KW-0732">Signal</keyword>
<accession>A0ABT6FRS9</accession>
<gene>
    <name evidence="2" type="ORF">OSR52_08785</name>
</gene>